<dbReference type="InterPro" id="IPR006094">
    <property type="entry name" value="Oxid_FAD_bind_N"/>
</dbReference>
<dbReference type="InterPro" id="IPR016171">
    <property type="entry name" value="Vanillyl_alc_oxidase_C-sub2"/>
</dbReference>
<evidence type="ECO:0000256" key="6">
    <source>
        <dbReference type="PIRSR" id="PIRSR625650-3"/>
    </source>
</evidence>
<evidence type="ECO:0000256" key="7">
    <source>
        <dbReference type="PIRSR" id="PIRSR625650-4"/>
    </source>
</evidence>
<accession>A0AA48K6Y2</accession>
<dbReference type="InterPro" id="IPR016166">
    <property type="entry name" value="FAD-bd_PCMH"/>
</dbReference>
<reference evidence="10" key="1">
    <citation type="journal article" date="2023" name="Int. J. Syst. Evol. Microbiol.">
        <title>Mesoterricola silvestris gen. nov., sp. nov., Mesoterricola sediminis sp. nov., Geothrix oryzae sp. nov., Geothrix edaphica sp. nov., Geothrix rubra sp. nov., and Geothrix limicola sp. nov., six novel members of Acidobacteriota isolated from soils.</title>
        <authorList>
            <person name="Itoh H."/>
            <person name="Sugisawa Y."/>
            <person name="Mise K."/>
            <person name="Xu Z."/>
            <person name="Kuniyasu M."/>
            <person name="Ushijima N."/>
            <person name="Kawano K."/>
            <person name="Kobayashi E."/>
            <person name="Shiratori Y."/>
            <person name="Masuda Y."/>
            <person name="Senoo K."/>
        </authorList>
    </citation>
    <scope>NUCLEOTIDE SEQUENCE [LARGE SCALE GENOMIC DNA]</scope>
    <source>
        <strain evidence="10">W79</strain>
    </source>
</reference>
<dbReference type="GO" id="GO:0071949">
    <property type="term" value="F:FAD binding"/>
    <property type="evidence" value="ECO:0007669"/>
    <property type="project" value="InterPro"/>
</dbReference>
<dbReference type="InterPro" id="IPR036318">
    <property type="entry name" value="FAD-bd_PCMH-like_sf"/>
</dbReference>
<dbReference type="Pfam" id="PF02913">
    <property type="entry name" value="FAD-oxidase_C"/>
    <property type="match status" value="1"/>
</dbReference>
<comment type="similarity">
    <text evidence="1">Belongs to the FAD-binding oxidoreductase/transferase type 4 family.</text>
</comment>
<dbReference type="KEGG" id="msil:METEAL_04580"/>
<keyword evidence="2" id="KW-0285">Flavoprotein</keyword>
<dbReference type="InterPro" id="IPR016169">
    <property type="entry name" value="FAD-bd_PCMH_sub2"/>
</dbReference>
<sequence>MKTEPQPPWIHAAPPPGSWRSLFKWGAPGEFKHPNPRLFRLMKRAFAMGDEDFRAPSRTGEAPVDLALPCRLGSGDLATLRTLLGEGGVATDTFTRIAAASGKTMLDLLRLREGLAEHLPDAVLYPRNRHEVARIVELCARRGIAVTARGGGSSVTRGLECPRGGVSLDLARHMHKVVAFSEADQTVTVEAGMYGPELEKLLNAAPELFGASRPFTCGHFPQSFEFSTVGGWAVTRGAGQNSTYYGKIEDLVLAQECVTPAGVLRTGVHPAAATGPDLDQLLLGSEGVLGVVTEITLRIFRHLPGNRLRFGYMFPDWPRACRAAREILQGEAGFPSVFRLSDPEETDVALKLYGVDGPAADALLGLRGLRPGKRCLLLGSSDGERGYARNVRRNVARVARRHGALPITGLVTRAWEHGRFRDPYLREDLQDFGILTDTLECSVTWDSLERVHREVRAFCKARPGTLCMTHMSHGYPQGANLYFIFITRMDAKADYLAYQAGILDAIRAQGAALSHHHGIGRMTAPWIEGQLGPAHMDLLRALKRHCDPGGIMNPGGTLGLDLPEDQRR</sequence>
<dbReference type="PANTHER" id="PTHR46568">
    <property type="entry name" value="ALKYLDIHYDROXYACETONEPHOSPHATE SYNTHASE, PEROXISOMAL"/>
    <property type="match status" value="1"/>
</dbReference>
<dbReference type="SUPFAM" id="SSF56176">
    <property type="entry name" value="FAD-binding/transporter-associated domain-like"/>
    <property type="match status" value="1"/>
</dbReference>
<dbReference type="Gene3D" id="1.10.45.10">
    <property type="entry name" value="Vanillyl-alcohol Oxidase, Chain A, domain 4"/>
    <property type="match status" value="1"/>
</dbReference>
<feature type="domain" description="FAD-binding PCMH-type" evidence="8">
    <location>
        <begin position="116"/>
        <end position="302"/>
    </location>
</feature>
<dbReference type="InterPro" id="IPR016164">
    <property type="entry name" value="FAD-linked_Oxase-like_C"/>
</dbReference>
<gene>
    <name evidence="9" type="ORF">METEAL_04580</name>
</gene>
<feature type="active site" description="Proton donor/acceptor" evidence="4">
    <location>
        <position position="482"/>
    </location>
</feature>
<dbReference type="PROSITE" id="PS51387">
    <property type="entry name" value="FAD_PCMH"/>
    <property type="match status" value="1"/>
</dbReference>
<dbReference type="InterPro" id="IPR004113">
    <property type="entry name" value="FAD-bd_oxidored_4_C"/>
</dbReference>
<keyword evidence="10" id="KW-1185">Reference proteome</keyword>
<keyword evidence="3 6" id="KW-0274">FAD</keyword>
<proteinExistence type="inferred from homology"/>
<dbReference type="Pfam" id="PF01565">
    <property type="entry name" value="FAD_binding_4"/>
    <property type="match status" value="1"/>
</dbReference>
<organism evidence="9 10">
    <name type="scientific">Mesoterricola silvestris</name>
    <dbReference type="NCBI Taxonomy" id="2927979"/>
    <lineage>
        <taxon>Bacteria</taxon>
        <taxon>Pseudomonadati</taxon>
        <taxon>Acidobacteriota</taxon>
        <taxon>Holophagae</taxon>
        <taxon>Holophagales</taxon>
        <taxon>Holophagaceae</taxon>
        <taxon>Mesoterricola</taxon>
    </lineage>
</organism>
<dbReference type="InterPro" id="IPR025650">
    <property type="entry name" value="Alkyl-DHAP_Synthase"/>
</dbReference>
<dbReference type="Gene3D" id="3.30.300.330">
    <property type="match status" value="1"/>
</dbReference>
<name>A0AA48K6Y2_9BACT</name>
<comment type="cofactor">
    <cofactor evidence="6">
        <name>FAD</name>
        <dbReference type="ChEBI" id="CHEBI:57692"/>
    </cofactor>
</comment>
<evidence type="ECO:0000313" key="10">
    <source>
        <dbReference type="Proteomes" id="UP001238179"/>
    </source>
</evidence>
<dbReference type="RefSeq" id="WP_316414170.1">
    <property type="nucleotide sequence ID" value="NZ_AP027080.1"/>
</dbReference>
<evidence type="ECO:0000256" key="2">
    <source>
        <dbReference type="ARBA" id="ARBA00022630"/>
    </source>
</evidence>
<dbReference type="AlphaFoldDB" id="A0AA48K6Y2"/>
<dbReference type="GO" id="GO:0008609">
    <property type="term" value="F:alkylglycerone-phosphate synthase activity"/>
    <property type="evidence" value="ECO:0007669"/>
    <property type="project" value="InterPro"/>
</dbReference>
<dbReference type="PANTHER" id="PTHR46568:SF1">
    <property type="entry name" value="ALKYLDIHYDROXYACETONEPHOSPHATE SYNTHASE, PEROXISOMAL"/>
    <property type="match status" value="1"/>
</dbReference>
<protein>
    <submittedName>
        <fullName evidence="9">Oxidoreductase</fullName>
    </submittedName>
</protein>
<evidence type="ECO:0000256" key="4">
    <source>
        <dbReference type="PIRSR" id="PIRSR625650-1"/>
    </source>
</evidence>
<evidence type="ECO:0000256" key="1">
    <source>
        <dbReference type="ARBA" id="ARBA00008000"/>
    </source>
</evidence>
<evidence type="ECO:0000259" key="8">
    <source>
        <dbReference type="PROSITE" id="PS51387"/>
    </source>
</evidence>
<feature type="binding site" evidence="6">
    <location>
        <begin position="286"/>
        <end position="292"/>
    </location>
    <ligand>
        <name>FAD</name>
        <dbReference type="ChEBI" id="CHEBI:57692"/>
    </ligand>
</feature>
<dbReference type="SUPFAM" id="SSF55103">
    <property type="entry name" value="FAD-linked oxidases, C-terminal domain"/>
    <property type="match status" value="1"/>
</dbReference>
<evidence type="ECO:0000313" key="9">
    <source>
        <dbReference type="EMBL" id="BDU71284.1"/>
    </source>
</evidence>
<dbReference type="EMBL" id="AP027080">
    <property type="protein sequence ID" value="BDU71284.1"/>
    <property type="molecule type" value="Genomic_DNA"/>
</dbReference>
<dbReference type="Gene3D" id="3.30.465.10">
    <property type="match status" value="1"/>
</dbReference>
<dbReference type="GO" id="GO:0008610">
    <property type="term" value="P:lipid biosynthetic process"/>
    <property type="evidence" value="ECO:0007669"/>
    <property type="project" value="InterPro"/>
</dbReference>
<dbReference type="Gene3D" id="3.30.70.3450">
    <property type="match status" value="1"/>
</dbReference>
<dbReference type="Proteomes" id="UP001238179">
    <property type="component" value="Chromosome"/>
</dbReference>
<evidence type="ECO:0000256" key="3">
    <source>
        <dbReference type="ARBA" id="ARBA00022827"/>
    </source>
</evidence>
<feature type="binding site" evidence="5">
    <location>
        <position position="426"/>
    </location>
    <ligand>
        <name>substrate</name>
    </ligand>
</feature>
<feature type="site" description="Important for enzyme activity" evidence="7">
    <location>
        <position position="339"/>
    </location>
</feature>
<evidence type="ECO:0000256" key="5">
    <source>
        <dbReference type="PIRSR" id="PIRSR625650-2"/>
    </source>
</evidence>